<dbReference type="SMART" id="SM00892">
    <property type="entry name" value="Endonuclease_NS"/>
    <property type="match status" value="1"/>
</dbReference>
<accession>A0A250ID04</accession>
<keyword evidence="14" id="KW-1185">Reference proteome</keyword>
<comment type="similarity">
    <text evidence="2 10">Belongs to the DNA/RNA non-specific endonuclease family.</text>
</comment>
<dbReference type="Proteomes" id="UP000217289">
    <property type="component" value="Chromosome"/>
</dbReference>
<dbReference type="PANTHER" id="PTHR13966">
    <property type="entry name" value="ENDONUCLEASE RELATED"/>
    <property type="match status" value="1"/>
</dbReference>
<keyword evidence="7" id="KW-0460">Magnesium</keyword>
<keyword evidence="5 10" id="KW-0255">Endonuclease</keyword>
<dbReference type="SMART" id="SM00477">
    <property type="entry name" value="NUC"/>
    <property type="match status" value="1"/>
</dbReference>
<evidence type="ECO:0000256" key="10">
    <source>
        <dbReference type="RuleBase" id="RU366055"/>
    </source>
</evidence>
<keyword evidence="6 10" id="KW-0378">Hydrolase</keyword>
<feature type="domain" description="DNA/RNA non-specific endonuclease/pyrophosphatase/phosphodiesterase" evidence="12">
    <location>
        <begin position="83"/>
        <end position="290"/>
    </location>
</feature>
<evidence type="ECO:0000256" key="3">
    <source>
        <dbReference type="ARBA" id="ARBA00022722"/>
    </source>
</evidence>
<dbReference type="GO" id="GO:0016787">
    <property type="term" value="F:hydrolase activity"/>
    <property type="evidence" value="ECO:0007669"/>
    <property type="project" value="UniProtKB-KW"/>
</dbReference>
<dbReference type="GO" id="GO:0004519">
    <property type="term" value="F:endonuclease activity"/>
    <property type="evidence" value="ECO:0007669"/>
    <property type="project" value="UniProtKB-UniRule"/>
</dbReference>
<evidence type="ECO:0000313" key="13">
    <source>
        <dbReference type="EMBL" id="ATB29098.1"/>
    </source>
</evidence>
<evidence type="ECO:0000256" key="4">
    <source>
        <dbReference type="ARBA" id="ARBA00022723"/>
    </source>
</evidence>
<evidence type="ECO:0000259" key="12">
    <source>
        <dbReference type="SMART" id="SM00892"/>
    </source>
</evidence>
<dbReference type="InterPro" id="IPR044929">
    <property type="entry name" value="DNA/RNA_non-sp_Endonuclease_sf"/>
</dbReference>
<dbReference type="RefSeq" id="WP_170115494.1">
    <property type="nucleotide sequence ID" value="NZ_CP022163.1"/>
</dbReference>
<dbReference type="InterPro" id="IPR020821">
    <property type="entry name" value="ENPP1-3/EXOG-like_nuc-like"/>
</dbReference>
<dbReference type="AlphaFoldDB" id="A0A250ID04"/>
<dbReference type="Gene3D" id="3.40.570.10">
    <property type="entry name" value="Extracellular Endonuclease, subunit A"/>
    <property type="match status" value="1"/>
</dbReference>
<dbReference type="InterPro" id="IPR018524">
    <property type="entry name" value="DNA/RNA_endonuclease_AS"/>
</dbReference>
<dbReference type="KEGG" id="mbd:MEBOL_002547"/>
<dbReference type="InterPro" id="IPR040255">
    <property type="entry name" value="Non-specific_endonuclease"/>
</dbReference>
<dbReference type="PANTHER" id="PTHR13966:SF5">
    <property type="entry name" value="ENDONUCLEASE G, MITOCHONDRIAL"/>
    <property type="match status" value="1"/>
</dbReference>
<keyword evidence="4 9" id="KW-0479">Metal-binding</keyword>
<feature type="binding site" evidence="9">
    <location>
        <position position="177"/>
    </location>
    <ligand>
        <name>Mg(2+)</name>
        <dbReference type="ChEBI" id="CHEBI:18420"/>
        <note>catalytic</note>
    </ligand>
</feature>
<reference evidence="13 14" key="1">
    <citation type="submission" date="2017-06" db="EMBL/GenBank/DDBJ databases">
        <authorList>
            <person name="Kim H.J."/>
            <person name="Triplett B.A."/>
        </authorList>
    </citation>
    <scope>NUCLEOTIDE SEQUENCE [LARGE SCALE GENOMIC DNA]</scope>
    <source>
        <strain evidence="13 14">DSM 14713</strain>
    </source>
</reference>
<evidence type="ECO:0000313" key="14">
    <source>
        <dbReference type="Proteomes" id="UP000217289"/>
    </source>
</evidence>
<dbReference type="GO" id="GO:0003676">
    <property type="term" value="F:nucleic acid binding"/>
    <property type="evidence" value="ECO:0007669"/>
    <property type="project" value="InterPro"/>
</dbReference>
<dbReference type="EC" id="3.1.30.-" evidence="10"/>
<organism evidence="13 14">
    <name type="scientific">Melittangium boletus DSM 14713</name>
    <dbReference type="NCBI Taxonomy" id="1294270"/>
    <lineage>
        <taxon>Bacteria</taxon>
        <taxon>Pseudomonadati</taxon>
        <taxon>Myxococcota</taxon>
        <taxon>Myxococcia</taxon>
        <taxon>Myxococcales</taxon>
        <taxon>Cystobacterineae</taxon>
        <taxon>Archangiaceae</taxon>
        <taxon>Melittangium</taxon>
    </lineage>
</organism>
<keyword evidence="3 10" id="KW-0540">Nuclease</keyword>
<name>A0A250ID04_9BACT</name>
<dbReference type="InterPro" id="IPR044925">
    <property type="entry name" value="His-Me_finger_sf"/>
</dbReference>
<protein>
    <recommendedName>
        <fullName evidence="10">Endonuclease</fullName>
        <ecNumber evidence="10">3.1.30.-</ecNumber>
    </recommendedName>
</protein>
<sequence length="303" mass="32663">MFLKRFVRGAAVASLSVLFACGPQEGDEALDSLSPGIENTSVPPEDIGSYSSAAGASISVHLKLGMPDSSTTSTSNPNRYLSVKSQYVISYNGSRKTPNWTAWQLNKSWMGSTSRQDTFRPDNTLPSSIPQASLADYSGSGYDRGHMCPSADRTLNTTDNSNTFYLTNMLPQAPNNNQGPWEQLESYSRTLVSSGKELFIMSGPIYSGTISTIGSGKVAVPTSTWKVITVMNATGQGPTNVTTSTRVIAVVMPNSDSKISKSADWHNYRVTARSIEQQTGLNFMADVAQSVQDVIETRVDTAQ</sequence>
<feature type="domain" description="ENPP1-3/EXOG-like endonuclease/phosphodiesterase" evidence="11">
    <location>
        <begin position="84"/>
        <end position="290"/>
    </location>
</feature>
<dbReference type="SUPFAM" id="SSF54060">
    <property type="entry name" value="His-Me finger endonucleases"/>
    <property type="match status" value="1"/>
</dbReference>
<dbReference type="PROSITE" id="PS51257">
    <property type="entry name" value="PROKAR_LIPOPROTEIN"/>
    <property type="match status" value="1"/>
</dbReference>
<dbReference type="EMBL" id="CP022163">
    <property type="protein sequence ID" value="ATB29098.1"/>
    <property type="molecule type" value="Genomic_DNA"/>
</dbReference>
<evidence type="ECO:0000256" key="6">
    <source>
        <dbReference type="ARBA" id="ARBA00022801"/>
    </source>
</evidence>
<proteinExistence type="inferred from homology"/>
<feature type="active site" description="Proton acceptor" evidence="8">
    <location>
        <position position="146"/>
    </location>
</feature>
<dbReference type="GO" id="GO:0046872">
    <property type="term" value="F:metal ion binding"/>
    <property type="evidence" value="ECO:0007669"/>
    <property type="project" value="UniProtKB-KW"/>
</dbReference>
<dbReference type="CDD" id="cd00091">
    <property type="entry name" value="NUC"/>
    <property type="match status" value="1"/>
</dbReference>
<evidence type="ECO:0000256" key="8">
    <source>
        <dbReference type="PIRSR" id="PIRSR640255-1"/>
    </source>
</evidence>
<comment type="cofactor">
    <cofactor evidence="1 10">
        <name>Mg(2+)</name>
        <dbReference type="ChEBI" id="CHEBI:18420"/>
    </cofactor>
</comment>
<dbReference type="InterPro" id="IPR001604">
    <property type="entry name" value="Endo_G_ENPP1-like_dom"/>
</dbReference>
<dbReference type="PROSITE" id="PS01070">
    <property type="entry name" value="NUCLEASE_NON_SPEC"/>
    <property type="match status" value="1"/>
</dbReference>
<evidence type="ECO:0000256" key="1">
    <source>
        <dbReference type="ARBA" id="ARBA00001946"/>
    </source>
</evidence>
<evidence type="ECO:0000256" key="5">
    <source>
        <dbReference type="ARBA" id="ARBA00022759"/>
    </source>
</evidence>
<gene>
    <name evidence="13" type="ORF">MEBOL_002547</name>
</gene>
<evidence type="ECO:0000259" key="11">
    <source>
        <dbReference type="SMART" id="SM00477"/>
    </source>
</evidence>
<evidence type="ECO:0000256" key="7">
    <source>
        <dbReference type="ARBA" id="ARBA00022842"/>
    </source>
</evidence>
<dbReference type="Pfam" id="PF01223">
    <property type="entry name" value="Endonuclease_NS"/>
    <property type="match status" value="1"/>
</dbReference>
<evidence type="ECO:0000256" key="9">
    <source>
        <dbReference type="PIRSR" id="PIRSR640255-2"/>
    </source>
</evidence>
<evidence type="ECO:0000256" key="2">
    <source>
        <dbReference type="ARBA" id="ARBA00010052"/>
    </source>
</evidence>